<feature type="region of interest" description="Disordered" evidence="3">
    <location>
        <begin position="144"/>
        <end position="172"/>
    </location>
</feature>
<evidence type="ECO:0000256" key="2">
    <source>
        <dbReference type="ARBA" id="ARBA00022723"/>
    </source>
</evidence>
<evidence type="ECO:0000259" key="4">
    <source>
        <dbReference type="Pfam" id="PF13359"/>
    </source>
</evidence>
<dbReference type="Pfam" id="PF13359">
    <property type="entry name" value="DDE_Tnp_4"/>
    <property type="match status" value="1"/>
</dbReference>
<gene>
    <name evidence="6" type="ORF">DSM107010_34770</name>
</gene>
<evidence type="ECO:0000256" key="1">
    <source>
        <dbReference type="ARBA" id="ARBA00001968"/>
    </source>
</evidence>
<evidence type="ECO:0000256" key="3">
    <source>
        <dbReference type="SAM" id="MobiDB-lite"/>
    </source>
</evidence>
<dbReference type="Proteomes" id="UP000282574">
    <property type="component" value="Unassembled WGS sequence"/>
</dbReference>
<feature type="compositionally biased region" description="Basic and acidic residues" evidence="3">
    <location>
        <begin position="144"/>
        <end position="161"/>
    </location>
</feature>
<evidence type="ECO:0000313" key="6">
    <source>
        <dbReference type="EMBL" id="RUT11208.1"/>
    </source>
</evidence>
<evidence type="ECO:0000259" key="5">
    <source>
        <dbReference type="Pfam" id="PF13613"/>
    </source>
</evidence>
<feature type="domain" description="Transposase Helix-turn-helix" evidence="5">
    <location>
        <begin position="64"/>
        <end position="111"/>
    </location>
</feature>
<dbReference type="InterPro" id="IPR027806">
    <property type="entry name" value="HARBI1_dom"/>
</dbReference>
<dbReference type="RefSeq" id="WP_106170710.1">
    <property type="nucleotide sequence ID" value="NZ_JAVKZF010000004.1"/>
</dbReference>
<accession>A0AB37UIJ7</accession>
<keyword evidence="2" id="KW-0479">Metal-binding</keyword>
<comment type="caution">
    <text evidence="6">The sequence shown here is derived from an EMBL/GenBank/DDBJ whole genome shotgun (WGS) entry which is preliminary data.</text>
</comment>
<feature type="domain" description="DDE Tnp4" evidence="4">
    <location>
        <begin position="140"/>
        <end position="296"/>
    </location>
</feature>
<comment type="cofactor">
    <cofactor evidence="1">
        <name>a divalent metal cation</name>
        <dbReference type="ChEBI" id="CHEBI:60240"/>
    </cofactor>
</comment>
<sequence>MLDIERALNNDRLLRSLSGLNRQAFDELLPAFERAYLAAQNHQTLAGRPRQRAAGGGQKGQLGESQSKLFLLLVYFKCYPTFDVLGFLFDLDYSRANRWVHRLQPMLEVALGEKLALPERKIDSVEAFIERFPSVKTVMIDGTERPIARPQDKESQKDNYSGKKRRHTRKHLGATDEKKRVLILTPAREGKVHDKRLLDQTQIAQTIPDEIPIALDLGFQGLQNEVVQVRIPHKKPRGGSLTDDQKRENRQLSQERVVCENAFAGVKRYRAVAEVYRNRVSGFDDHLMLTACGLWNFYLSSCLRLTE</sequence>
<dbReference type="GO" id="GO:0046872">
    <property type="term" value="F:metal ion binding"/>
    <property type="evidence" value="ECO:0007669"/>
    <property type="project" value="UniProtKB-KW"/>
</dbReference>
<keyword evidence="7" id="KW-1185">Reference proteome</keyword>
<dbReference type="EMBL" id="RSCK01000029">
    <property type="protein sequence ID" value="RUT11208.1"/>
    <property type="molecule type" value="Genomic_DNA"/>
</dbReference>
<feature type="compositionally biased region" description="Basic residues" evidence="3">
    <location>
        <begin position="162"/>
        <end position="172"/>
    </location>
</feature>
<evidence type="ECO:0000313" key="7">
    <source>
        <dbReference type="Proteomes" id="UP000282574"/>
    </source>
</evidence>
<name>A0AB37UIJ7_9CYAN</name>
<protein>
    <recommendedName>
        <fullName evidence="8">IS5 family transposase</fullName>
    </recommendedName>
</protein>
<organism evidence="6 7">
    <name type="scientific">Chroococcidiopsis cubana SAG 39.79</name>
    <dbReference type="NCBI Taxonomy" id="388085"/>
    <lineage>
        <taxon>Bacteria</taxon>
        <taxon>Bacillati</taxon>
        <taxon>Cyanobacteriota</taxon>
        <taxon>Cyanophyceae</taxon>
        <taxon>Chroococcidiopsidales</taxon>
        <taxon>Chroococcidiopsidaceae</taxon>
        <taxon>Chroococcidiopsis</taxon>
    </lineage>
</organism>
<dbReference type="InterPro" id="IPR027805">
    <property type="entry name" value="Transposase_HTH_dom"/>
</dbReference>
<dbReference type="PANTHER" id="PTHR23080">
    <property type="entry name" value="THAP DOMAIN PROTEIN"/>
    <property type="match status" value="1"/>
</dbReference>
<proteinExistence type="predicted"/>
<dbReference type="Pfam" id="PF13613">
    <property type="entry name" value="HTH_Tnp_4"/>
    <property type="match status" value="1"/>
</dbReference>
<evidence type="ECO:0008006" key="8">
    <source>
        <dbReference type="Google" id="ProtNLM"/>
    </source>
</evidence>
<dbReference type="AlphaFoldDB" id="A0AB37UIJ7"/>
<reference evidence="6 7" key="1">
    <citation type="journal article" date="2019" name="Genome Biol. Evol.">
        <title>Day and night: Metabolic profiles and evolutionary relationships of six axenic non-marine cyanobacteria.</title>
        <authorList>
            <person name="Will S.E."/>
            <person name="Henke P."/>
            <person name="Boedeker C."/>
            <person name="Huang S."/>
            <person name="Brinkmann H."/>
            <person name="Rohde M."/>
            <person name="Jarek M."/>
            <person name="Friedl T."/>
            <person name="Seufert S."/>
            <person name="Schumacher M."/>
            <person name="Overmann J."/>
            <person name="Neumann-Schaal M."/>
            <person name="Petersen J."/>
        </authorList>
    </citation>
    <scope>NUCLEOTIDE SEQUENCE [LARGE SCALE GENOMIC DNA]</scope>
    <source>
        <strain evidence="6 7">SAG 39.79</strain>
    </source>
</reference>